<dbReference type="AlphaFoldDB" id="A0A2N8HCE5"/>
<accession>A0A2N8HCE5</accession>
<organism evidence="3 4">
    <name type="scientific">Akkermansia muciniphila</name>
    <dbReference type="NCBI Taxonomy" id="239935"/>
    <lineage>
        <taxon>Bacteria</taxon>
        <taxon>Pseudomonadati</taxon>
        <taxon>Verrucomicrobiota</taxon>
        <taxon>Verrucomicrobiia</taxon>
        <taxon>Verrucomicrobiales</taxon>
        <taxon>Akkermansiaceae</taxon>
        <taxon>Akkermansia</taxon>
    </lineage>
</organism>
<dbReference type="OrthoDB" id="9794601at2"/>
<dbReference type="RefSeq" id="WP_102714080.1">
    <property type="nucleotide sequence ID" value="NZ_PJKA01000012.1"/>
</dbReference>
<dbReference type="PANTHER" id="PTHR11927">
    <property type="entry name" value="GALACTOSIDE 2-L-FUCOSYLTRANSFERASE"/>
    <property type="match status" value="1"/>
</dbReference>
<dbReference type="PROSITE" id="PS51257">
    <property type="entry name" value="PROKAR_LIPOPROTEIN"/>
    <property type="match status" value="1"/>
</dbReference>
<dbReference type="GO" id="GO:0008107">
    <property type="term" value="F:galactoside 2-alpha-L-fucosyltransferase activity"/>
    <property type="evidence" value="ECO:0007669"/>
    <property type="project" value="InterPro"/>
</dbReference>
<dbReference type="Proteomes" id="UP000236000">
    <property type="component" value="Unassembled WGS sequence"/>
</dbReference>
<evidence type="ECO:0000256" key="1">
    <source>
        <dbReference type="ARBA" id="ARBA00022676"/>
    </source>
</evidence>
<dbReference type="GO" id="GO:0005975">
    <property type="term" value="P:carbohydrate metabolic process"/>
    <property type="evidence" value="ECO:0007669"/>
    <property type="project" value="InterPro"/>
</dbReference>
<protein>
    <recommendedName>
        <fullName evidence="5">Alpha-1,2-fucosyltransferase</fullName>
    </recommendedName>
</protein>
<sequence>MDRLHVSPCFLPGTRLGNVMFTLAAACAHALRVGVPCHVPWNYNDATLLLRSRLGDWVLPSTPCGVNEPAAWQEPSFAYHPIPLHITRGGVCGYFQSARYFEGQEPFIRSLFAPFIAEKEPRTAGIHIRLGDYKQLRHKHRVHGIDFLQRAFTHISPDVNRLILFSDEPEAAADMLVHLPEFRRLPLEIDRNNTCEALRRMTAMEELIISCSSFSWWGAWLGQTRKVIVPRHWFSGVIEDYQDVYLPHWVKL</sequence>
<dbReference type="Pfam" id="PF01531">
    <property type="entry name" value="Glyco_transf_11"/>
    <property type="match status" value="1"/>
</dbReference>
<dbReference type="GO" id="GO:0016020">
    <property type="term" value="C:membrane"/>
    <property type="evidence" value="ECO:0007669"/>
    <property type="project" value="InterPro"/>
</dbReference>
<keyword evidence="1" id="KW-0328">Glycosyltransferase</keyword>
<reference evidence="3 4" key="1">
    <citation type="journal article" date="2017" name="BMC Genomics">
        <title>Genome sequencing of 39 Akkermansia muciniphila isolates reveals its population structure, genomic and functional diverisity, and global distribution in mammalian gut microbiotas.</title>
        <authorList>
            <person name="Guo X."/>
            <person name="Li S."/>
            <person name="Zhang J."/>
            <person name="Wu F."/>
            <person name="Li X."/>
            <person name="Wu D."/>
            <person name="Zhang M."/>
            <person name="Ou Z."/>
            <person name="Jie Z."/>
            <person name="Yan Q."/>
            <person name="Li P."/>
            <person name="Yi J."/>
            <person name="Peng Y."/>
        </authorList>
    </citation>
    <scope>NUCLEOTIDE SEQUENCE [LARGE SCALE GENOMIC DNA]</scope>
    <source>
        <strain evidence="3 4">GP24</strain>
    </source>
</reference>
<dbReference type="CDD" id="cd11301">
    <property type="entry name" value="Fut1_Fut2_like"/>
    <property type="match status" value="1"/>
</dbReference>
<dbReference type="PANTHER" id="PTHR11927:SF9">
    <property type="entry name" value="L-FUCOSYLTRANSFERASE"/>
    <property type="match status" value="1"/>
</dbReference>
<evidence type="ECO:0000313" key="4">
    <source>
        <dbReference type="Proteomes" id="UP000236000"/>
    </source>
</evidence>
<name>A0A2N8HCE5_9BACT</name>
<evidence type="ECO:0000256" key="2">
    <source>
        <dbReference type="ARBA" id="ARBA00022679"/>
    </source>
</evidence>
<proteinExistence type="predicted"/>
<evidence type="ECO:0000313" key="3">
    <source>
        <dbReference type="EMBL" id="PNC17562.1"/>
    </source>
</evidence>
<gene>
    <name evidence="3" type="ORF">CXU22_07345</name>
</gene>
<dbReference type="EMBL" id="PJKA01000012">
    <property type="protein sequence ID" value="PNC17562.1"/>
    <property type="molecule type" value="Genomic_DNA"/>
</dbReference>
<evidence type="ECO:0008006" key="5">
    <source>
        <dbReference type="Google" id="ProtNLM"/>
    </source>
</evidence>
<keyword evidence="2" id="KW-0808">Transferase</keyword>
<comment type="caution">
    <text evidence="3">The sequence shown here is derived from an EMBL/GenBank/DDBJ whole genome shotgun (WGS) entry which is preliminary data.</text>
</comment>
<dbReference type="InterPro" id="IPR002516">
    <property type="entry name" value="Glyco_trans_11"/>
</dbReference>